<evidence type="ECO:0000313" key="7">
    <source>
        <dbReference type="Proteomes" id="UP000449710"/>
    </source>
</evidence>
<dbReference type="GO" id="GO:0009396">
    <property type="term" value="P:folic acid-containing compound biosynthetic process"/>
    <property type="evidence" value="ECO:0007669"/>
    <property type="project" value="TreeGrafter"/>
</dbReference>
<name>A0AA43XIC3_9CLOT</name>
<gene>
    <name evidence="6" type="ORF">ISALK_02445</name>
</gene>
<dbReference type="GO" id="GO:0035999">
    <property type="term" value="P:tetrahydrofolate interconversion"/>
    <property type="evidence" value="ECO:0007669"/>
    <property type="project" value="TreeGrafter"/>
</dbReference>
<dbReference type="GO" id="GO:0046872">
    <property type="term" value="F:metal ion binding"/>
    <property type="evidence" value="ECO:0007669"/>
    <property type="project" value="UniProtKB-KW"/>
</dbReference>
<dbReference type="EMBL" id="SUMG01000002">
    <property type="protein sequence ID" value="NBG87353.1"/>
    <property type="molecule type" value="Genomic_DNA"/>
</dbReference>
<dbReference type="Pfam" id="PF01812">
    <property type="entry name" value="5-FTHF_cyc-lig"/>
    <property type="match status" value="1"/>
</dbReference>
<dbReference type="Proteomes" id="UP000449710">
    <property type="component" value="Unassembled WGS sequence"/>
</dbReference>
<dbReference type="GO" id="GO:0005524">
    <property type="term" value="F:ATP binding"/>
    <property type="evidence" value="ECO:0007669"/>
    <property type="project" value="UniProtKB-KW"/>
</dbReference>
<dbReference type="SUPFAM" id="SSF100950">
    <property type="entry name" value="NagB/RpiA/CoA transferase-like"/>
    <property type="match status" value="1"/>
</dbReference>
<organism evidence="6 7">
    <name type="scientific">Isachenkonia alkalipeptolytica</name>
    <dbReference type="NCBI Taxonomy" id="2565777"/>
    <lineage>
        <taxon>Bacteria</taxon>
        <taxon>Bacillati</taxon>
        <taxon>Bacillota</taxon>
        <taxon>Clostridia</taxon>
        <taxon>Eubacteriales</taxon>
        <taxon>Clostridiaceae</taxon>
        <taxon>Isachenkonia</taxon>
    </lineage>
</organism>
<feature type="binding site" evidence="4">
    <location>
        <position position="56"/>
    </location>
    <ligand>
        <name>substrate</name>
    </ligand>
</feature>
<feature type="binding site" evidence="4">
    <location>
        <begin position="136"/>
        <end position="144"/>
    </location>
    <ligand>
        <name>ATP</name>
        <dbReference type="ChEBI" id="CHEBI:30616"/>
    </ligand>
</feature>
<dbReference type="InterPro" id="IPR002698">
    <property type="entry name" value="FTHF_cligase"/>
</dbReference>
<dbReference type="NCBIfam" id="TIGR02727">
    <property type="entry name" value="MTHFS_bact"/>
    <property type="match status" value="1"/>
</dbReference>
<comment type="catalytic activity">
    <reaction evidence="5">
        <text>(6S)-5-formyl-5,6,7,8-tetrahydrofolate + ATP = (6R)-5,10-methenyltetrahydrofolate + ADP + phosphate</text>
        <dbReference type="Rhea" id="RHEA:10488"/>
        <dbReference type="ChEBI" id="CHEBI:30616"/>
        <dbReference type="ChEBI" id="CHEBI:43474"/>
        <dbReference type="ChEBI" id="CHEBI:57455"/>
        <dbReference type="ChEBI" id="CHEBI:57457"/>
        <dbReference type="ChEBI" id="CHEBI:456216"/>
        <dbReference type="EC" id="6.3.3.2"/>
    </reaction>
</comment>
<reference evidence="6 7" key="1">
    <citation type="submission" date="2019-04" db="EMBL/GenBank/DDBJ databases">
        <title>Isachenkonia alkalipeptolytica gen. nov. sp. nov. a new anaerobic, alkiliphilic organothrophic bacterium capable to reduce synthesized ferrihydrite isolated from a soda lake.</title>
        <authorList>
            <person name="Toshchakov S.V."/>
            <person name="Zavarzina D.G."/>
            <person name="Zhilina T.N."/>
            <person name="Kostrikina N.A."/>
            <person name="Kublanov I.V."/>
        </authorList>
    </citation>
    <scope>NUCLEOTIDE SEQUENCE [LARGE SCALE GENOMIC DNA]</scope>
    <source>
        <strain evidence="6 7">Z-1701</strain>
    </source>
</reference>
<keyword evidence="5" id="KW-0479">Metal-binding</keyword>
<keyword evidence="5" id="KW-0460">Magnesium</keyword>
<feature type="binding site" evidence="4">
    <location>
        <begin position="5"/>
        <end position="9"/>
    </location>
    <ligand>
        <name>ATP</name>
        <dbReference type="ChEBI" id="CHEBI:30616"/>
    </ligand>
</feature>
<evidence type="ECO:0000256" key="4">
    <source>
        <dbReference type="PIRSR" id="PIRSR006806-1"/>
    </source>
</evidence>
<evidence type="ECO:0000256" key="1">
    <source>
        <dbReference type="ARBA" id="ARBA00010638"/>
    </source>
</evidence>
<keyword evidence="7" id="KW-1185">Reference proteome</keyword>
<dbReference type="InterPro" id="IPR037171">
    <property type="entry name" value="NagB/RpiA_transferase-like"/>
</dbReference>
<evidence type="ECO:0000256" key="2">
    <source>
        <dbReference type="ARBA" id="ARBA00022741"/>
    </source>
</evidence>
<comment type="similarity">
    <text evidence="1 5">Belongs to the 5-formyltetrahydrofolate cyclo-ligase family.</text>
</comment>
<sequence length="195" mass="22638">MSFNKKELRQEMIQQRKSLSPLEIKEKSLEIFHRLQGLSAYENARKLMTYVPFREEIHTTLLIRDFLAKNRQVFIPVTQPKEKKIIISELLDLEKDLETGHFGVMEPKPFAFRPKDPKIIDLVIVPGLAFTTSGYRIGYGGGYYDRFLPTLEQNPVTIALALDFQIVDSLPIDRYDVPVDMIVTESRVIDCQKHR</sequence>
<dbReference type="EC" id="6.3.3.2" evidence="5"/>
<dbReference type="PIRSF" id="PIRSF006806">
    <property type="entry name" value="FTHF_cligase"/>
    <property type="match status" value="1"/>
</dbReference>
<dbReference type="PANTHER" id="PTHR23407">
    <property type="entry name" value="ATPASE INHIBITOR/5-FORMYLTETRAHYDROFOLATE CYCLO-LIGASE"/>
    <property type="match status" value="1"/>
</dbReference>
<evidence type="ECO:0000256" key="3">
    <source>
        <dbReference type="ARBA" id="ARBA00022840"/>
    </source>
</evidence>
<dbReference type="Gene3D" id="3.40.50.10420">
    <property type="entry name" value="NagB/RpiA/CoA transferase-like"/>
    <property type="match status" value="1"/>
</dbReference>
<keyword evidence="2 4" id="KW-0547">Nucleotide-binding</keyword>
<keyword evidence="3 4" id="KW-0067">ATP-binding</keyword>
<dbReference type="PANTHER" id="PTHR23407:SF1">
    <property type="entry name" value="5-FORMYLTETRAHYDROFOLATE CYCLO-LIGASE"/>
    <property type="match status" value="1"/>
</dbReference>
<feature type="binding site" evidence="4">
    <location>
        <position position="51"/>
    </location>
    <ligand>
        <name>substrate</name>
    </ligand>
</feature>
<dbReference type="RefSeq" id="WP_160718676.1">
    <property type="nucleotide sequence ID" value="NZ_SUMG01000002.1"/>
</dbReference>
<dbReference type="AlphaFoldDB" id="A0AA43XIC3"/>
<keyword evidence="6" id="KW-0436">Ligase</keyword>
<evidence type="ECO:0000256" key="5">
    <source>
        <dbReference type="RuleBase" id="RU361279"/>
    </source>
</evidence>
<protein>
    <recommendedName>
        <fullName evidence="5">5-formyltetrahydrofolate cyclo-ligase</fullName>
        <ecNumber evidence="5">6.3.3.2</ecNumber>
    </recommendedName>
</protein>
<comment type="cofactor">
    <cofactor evidence="5">
        <name>Mg(2+)</name>
        <dbReference type="ChEBI" id="CHEBI:18420"/>
    </cofactor>
</comment>
<comment type="caution">
    <text evidence="6">The sequence shown here is derived from an EMBL/GenBank/DDBJ whole genome shotgun (WGS) entry which is preliminary data.</text>
</comment>
<accession>A0AA43XIC3</accession>
<evidence type="ECO:0000313" key="6">
    <source>
        <dbReference type="EMBL" id="NBG87353.1"/>
    </source>
</evidence>
<dbReference type="GO" id="GO:0030272">
    <property type="term" value="F:5-formyltetrahydrofolate cyclo-ligase activity"/>
    <property type="evidence" value="ECO:0007669"/>
    <property type="project" value="UniProtKB-EC"/>
</dbReference>
<proteinExistence type="inferred from homology"/>
<dbReference type="InterPro" id="IPR024185">
    <property type="entry name" value="FTHF_cligase-like_sf"/>
</dbReference>